<dbReference type="FunFam" id="3.40.50.720:FF:000032">
    <property type="entry name" value="UDP-glucose 6-dehydrogenase"/>
    <property type="match status" value="1"/>
</dbReference>
<dbReference type="SMART" id="SM00984">
    <property type="entry name" value="UDPG_MGDP_dh_C"/>
    <property type="match status" value="1"/>
</dbReference>
<evidence type="ECO:0000256" key="8">
    <source>
        <dbReference type="PIRNR" id="PIRNR000124"/>
    </source>
</evidence>
<dbReference type="SUPFAM" id="SSF48179">
    <property type="entry name" value="6-phosphogluconate dehydrogenase C-terminal domain-like"/>
    <property type="match status" value="1"/>
</dbReference>
<dbReference type="GO" id="GO:0006065">
    <property type="term" value="P:UDP-glucuronate biosynthetic process"/>
    <property type="evidence" value="ECO:0007669"/>
    <property type="project" value="UniProtKB-UniPathway"/>
</dbReference>
<dbReference type="InterPro" id="IPR036220">
    <property type="entry name" value="UDP-Glc/GDP-Man_DH_C_sf"/>
</dbReference>
<feature type="binding site" evidence="10">
    <location>
        <position position="35"/>
    </location>
    <ligand>
        <name>NAD(+)</name>
        <dbReference type="ChEBI" id="CHEBI:57540"/>
    </ligand>
</feature>
<feature type="binding site" evidence="10">
    <location>
        <position position="40"/>
    </location>
    <ligand>
        <name>NAD(+)</name>
        <dbReference type="ChEBI" id="CHEBI:57540"/>
    </ligand>
</feature>
<dbReference type="Pfam" id="PF03720">
    <property type="entry name" value="UDPG_MGDP_dh_C"/>
    <property type="match status" value="1"/>
</dbReference>
<evidence type="ECO:0000256" key="6">
    <source>
        <dbReference type="ARBA" id="ARBA00023027"/>
    </source>
</evidence>
<evidence type="ECO:0000256" key="2">
    <source>
        <dbReference type="ARBA" id="ARBA00006601"/>
    </source>
</evidence>
<dbReference type="FunFam" id="1.20.5.100:FF:000001">
    <property type="entry name" value="UDP-glucose 6-dehydrogenase"/>
    <property type="match status" value="1"/>
</dbReference>
<feature type="binding site" evidence="10">
    <location>
        <begin position="129"/>
        <end position="130"/>
    </location>
    <ligand>
        <name>NAD(+)</name>
        <dbReference type="ChEBI" id="CHEBI:57540"/>
    </ligand>
</feature>
<dbReference type="InterPro" id="IPR001732">
    <property type="entry name" value="UDP-Glc/GDP-Man_DH_N"/>
</dbReference>
<comment type="pathway">
    <text evidence="1">Nucleotide-sugar biosynthesis; UDP-alpha-D-glucuronate biosynthesis; UDP-alpha-D-glucuronate from UDP-alpha-D-glucose: step 1/1.</text>
</comment>
<evidence type="ECO:0000256" key="5">
    <source>
        <dbReference type="ARBA" id="ARBA00023002"/>
    </source>
</evidence>
<proteinExistence type="inferred from homology"/>
<evidence type="ECO:0000313" key="13">
    <source>
        <dbReference type="RefSeq" id="XP_025422359.1"/>
    </source>
</evidence>
<dbReference type="SUPFAM" id="SSF52413">
    <property type="entry name" value="UDP-glucose/GDP-mannose dehydrogenase C-terminal domain"/>
    <property type="match status" value="1"/>
</dbReference>
<dbReference type="InterPro" id="IPR036291">
    <property type="entry name" value="NAD(P)-bd_dom_sf"/>
</dbReference>
<dbReference type="PANTHER" id="PTHR11374">
    <property type="entry name" value="UDP-GLUCOSE DEHYDROGENASE/UDP-MANNAC DEHYDROGENASE"/>
    <property type="match status" value="1"/>
</dbReference>
<gene>
    <name evidence="13" type="primary">LOC112692053</name>
</gene>
<keyword evidence="12" id="KW-1185">Reference proteome</keyword>
<evidence type="ECO:0000256" key="10">
    <source>
        <dbReference type="PIRSR" id="PIRSR500133-3"/>
    </source>
</evidence>
<dbReference type="InterPro" id="IPR017476">
    <property type="entry name" value="UDP-Glc/GDP-Man"/>
</dbReference>
<dbReference type="PIRSF" id="PIRSF500133">
    <property type="entry name" value="UDPglc_DH_euk"/>
    <property type="match status" value="1"/>
</dbReference>
<dbReference type="InterPro" id="IPR014027">
    <property type="entry name" value="UDP-Glc/GDP-Man_DH_C"/>
</dbReference>
<feature type="binding site" evidence="10">
    <location>
        <position position="345"/>
    </location>
    <ligand>
        <name>NAD(+)</name>
        <dbReference type="ChEBI" id="CHEBI:57540"/>
    </ligand>
</feature>
<feature type="domain" description="UDP-glucose/GDP-mannose dehydrogenase C-terminal" evidence="11">
    <location>
        <begin position="331"/>
        <end position="447"/>
    </location>
</feature>
<sequence length="463" mass="51461">MTVSKICCIGAGYVGGPTCSVIALQCPHIKVTVVDISAHRIDQWNSEKLPIYEPGLDDIVKKQRNVNLFFSTKIEEAIDEADLIFISVNTPTKTFGVGKGRAADLTYVENCARTIAQVSTSDKIVVEKSTVPVRAAESILKILSANHKPKVKFQVLSNPEFLSEGVAVENLLNADRVLIGHEETADGLLAFKELSNIYLNWIPEKKILRTNTWSSELTKLAANAFLAQRISSINSMSVICEVTGADVSEVAKGIGLDSRIGSKFLQASVGFGGSCFQKDLLNLVYICECLNIPQVAAYWQQVLDMNVYQKSRFSNKIIESLFNTVTGKKITMFGFAFKKDTGDTRESPAIHVAKTLLDEGAQLNIYDPKVEPEQIVKDLTHPYVTDNPEKVIKSIEIHDNPYTASHHTHAIVICTEWDIFMELDYEKIYSNMVKPAFIFDGRKILDHDKLTTIGFQVHTIGKR</sequence>
<feature type="binding site" evidence="10">
    <location>
        <position position="164"/>
    </location>
    <ligand>
        <name>NAD(+)</name>
        <dbReference type="ChEBI" id="CHEBI:57540"/>
    </ligand>
</feature>
<dbReference type="EC" id="1.1.1.22" evidence="3 8"/>
<dbReference type="Proteomes" id="UP000694846">
    <property type="component" value="Unplaced"/>
</dbReference>
<comment type="function">
    <text evidence="8">Involved in the biosynthesis of glycosaminoglycans; hyaluronan, chondroitin sulfate, and heparan sulfate.</text>
</comment>
<dbReference type="InterPro" id="IPR028356">
    <property type="entry name" value="UDPglc_DH_euk"/>
</dbReference>
<evidence type="ECO:0000256" key="4">
    <source>
        <dbReference type="ARBA" id="ARBA00015132"/>
    </source>
</evidence>
<evidence type="ECO:0000256" key="9">
    <source>
        <dbReference type="PIRSR" id="PIRSR500133-1"/>
    </source>
</evidence>
<dbReference type="PANTHER" id="PTHR11374:SF3">
    <property type="entry name" value="UDP-GLUCOSE 6-DEHYDROGENASE"/>
    <property type="match status" value="1"/>
</dbReference>
<dbReference type="Gene3D" id="3.40.50.720">
    <property type="entry name" value="NAD(P)-binding Rossmann-like Domain"/>
    <property type="match status" value="2"/>
</dbReference>
<keyword evidence="5 8" id="KW-0560">Oxidoreductase</keyword>
<evidence type="ECO:0000259" key="11">
    <source>
        <dbReference type="SMART" id="SM00984"/>
    </source>
</evidence>
<dbReference type="Pfam" id="PF03721">
    <property type="entry name" value="UDPG_MGDP_dh_N"/>
    <property type="match status" value="1"/>
</dbReference>
<feature type="binding site" evidence="10">
    <location>
        <begin position="10"/>
        <end position="15"/>
    </location>
    <ligand>
        <name>NAD(+)</name>
        <dbReference type="ChEBI" id="CHEBI:57540"/>
    </ligand>
</feature>
<dbReference type="SUPFAM" id="SSF51735">
    <property type="entry name" value="NAD(P)-binding Rossmann-fold domains"/>
    <property type="match status" value="1"/>
</dbReference>
<dbReference type="OrthoDB" id="5059218at2759"/>
<dbReference type="Gene3D" id="1.20.5.100">
    <property type="entry name" value="Cytochrome c1, transmembrane anchor, C-terminal"/>
    <property type="match status" value="1"/>
</dbReference>
<dbReference type="FunFam" id="3.40.50.720:FF:000114">
    <property type="entry name" value="UDP-glucose 6-dehydrogenase"/>
    <property type="match status" value="1"/>
</dbReference>
<dbReference type="InterPro" id="IPR014026">
    <property type="entry name" value="UDP-Glc/GDP-Man_DH_dimer"/>
</dbReference>
<accession>A0A8B8GGK3</accession>
<keyword evidence="6 8" id="KW-0520">NAD</keyword>
<feature type="binding site" evidence="10">
    <location>
        <begin position="88"/>
        <end position="92"/>
    </location>
    <ligand>
        <name>NAD(+)</name>
        <dbReference type="ChEBI" id="CHEBI:57540"/>
    </ligand>
</feature>
<name>A0A8B8GGK3_9HEMI</name>
<evidence type="ECO:0000313" key="12">
    <source>
        <dbReference type="Proteomes" id="UP000694846"/>
    </source>
</evidence>
<dbReference type="Pfam" id="PF00984">
    <property type="entry name" value="UDPG_MGDP_dh"/>
    <property type="match status" value="1"/>
</dbReference>
<dbReference type="InterPro" id="IPR008927">
    <property type="entry name" value="6-PGluconate_DH-like_C_sf"/>
</dbReference>
<reference evidence="13" key="1">
    <citation type="submission" date="2025-08" db="UniProtKB">
        <authorList>
            <consortium name="RefSeq"/>
        </authorList>
    </citation>
    <scope>IDENTIFICATION</scope>
    <source>
        <tissue evidence="13">Whole body</tissue>
    </source>
</reference>
<evidence type="ECO:0000256" key="7">
    <source>
        <dbReference type="ARBA" id="ARBA00047473"/>
    </source>
</evidence>
<dbReference type="GeneID" id="112692053"/>
<evidence type="ECO:0000256" key="3">
    <source>
        <dbReference type="ARBA" id="ARBA00012954"/>
    </source>
</evidence>
<dbReference type="NCBIfam" id="TIGR03026">
    <property type="entry name" value="NDP-sugDHase"/>
    <property type="match status" value="1"/>
</dbReference>
<dbReference type="GO" id="GO:0003979">
    <property type="term" value="F:UDP-glucose 6-dehydrogenase activity"/>
    <property type="evidence" value="ECO:0007669"/>
    <property type="project" value="UniProtKB-EC"/>
</dbReference>
<feature type="binding site" evidence="10">
    <location>
        <begin position="275"/>
        <end position="278"/>
    </location>
    <ligand>
        <name>NAD(+)</name>
        <dbReference type="ChEBI" id="CHEBI:57540"/>
    </ligand>
</feature>
<dbReference type="GO" id="GO:0006024">
    <property type="term" value="P:glycosaminoglycan biosynthetic process"/>
    <property type="evidence" value="ECO:0007669"/>
    <property type="project" value="TreeGrafter"/>
</dbReference>
<dbReference type="GO" id="GO:0051287">
    <property type="term" value="F:NAD binding"/>
    <property type="evidence" value="ECO:0007669"/>
    <property type="project" value="InterPro"/>
</dbReference>
<dbReference type="RefSeq" id="XP_025422359.1">
    <property type="nucleotide sequence ID" value="XM_025566574.1"/>
</dbReference>
<organism evidence="12 13">
    <name type="scientific">Sipha flava</name>
    <name type="common">yellow sugarcane aphid</name>
    <dbReference type="NCBI Taxonomy" id="143950"/>
    <lineage>
        <taxon>Eukaryota</taxon>
        <taxon>Metazoa</taxon>
        <taxon>Ecdysozoa</taxon>
        <taxon>Arthropoda</taxon>
        <taxon>Hexapoda</taxon>
        <taxon>Insecta</taxon>
        <taxon>Pterygota</taxon>
        <taxon>Neoptera</taxon>
        <taxon>Paraneoptera</taxon>
        <taxon>Hemiptera</taxon>
        <taxon>Sternorrhyncha</taxon>
        <taxon>Aphidomorpha</taxon>
        <taxon>Aphidoidea</taxon>
        <taxon>Aphididae</taxon>
        <taxon>Sipha</taxon>
    </lineage>
</organism>
<evidence type="ECO:0000256" key="1">
    <source>
        <dbReference type="ARBA" id="ARBA00004701"/>
    </source>
</evidence>
<dbReference type="UniPathway" id="UPA00038">
    <property type="reaction ID" value="UER00491"/>
</dbReference>
<protein>
    <recommendedName>
        <fullName evidence="4 8">UDP-glucose 6-dehydrogenase</fullName>
        <ecNumber evidence="3 8">1.1.1.22</ecNumber>
    </recommendedName>
</protein>
<dbReference type="PIRSF" id="PIRSF000124">
    <property type="entry name" value="UDPglc_GDPman_dh"/>
    <property type="match status" value="1"/>
</dbReference>
<dbReference type="CTD" id="24054"/>
<feature type="active site" description="Nucleophile" evidence="9">
    <location>
        <position position="275"/>
    </location>
</feature>
<comment type="similarity">
    <text evidence="2 8">Belongs to the UDP-glucose/GDP-mannose dehydrogenase family.</text>
</comment>
<dbReference type="GO" id="GO:0005634">
    <property type="term" value="C:nucleus"/>
    <property type="evidence" value="ECO:0007669"/>
    <property type="project" value="TreeGrafter"/>
</dbReference>
<dbReference type="AlphaFoldDB" id="A0A8B8GGK3"/>
<comment type="catalytic activity">
    <reaction evidence="7 8">
        <text>UDP-alpha-D-glucose + 2 NAD(+) + H2O = UDP-alpha-D-glucuronate + 2 NADH + 3 H(+)</text>
        <dbReference type="Rhea" id="RHEA:23596"/>
        <dbReference type="ChEBI" id="CHEBI:15377"/>
        <dbReference type="ChEBI" id="CHEBI:15378"/>
        <dbReference type="ChEBI" id="CHEBI:57540"/>
        <dbReference type="ChEBI" id="CHEBI:57945"/>
        <dbReference type="ChEBI" id="CHEBI:58052"/>
        <dbReference type="ChEBI" id="CHEBI:58885"/>
        <dbReference type="EC" id="1.1.1.22"/>
    </reaction>
</comment>